<dbReference type="PRINTS" id="PR00721">
    <property type="entry name" value="STOMATIN"/>
</dbReference>
<dbReference type="GO" id="GO:0009898">
    <property type="term" value="C:cytoplasmic side of plasma membrane"/>
    <property type="evidence" value="ECO:0007669"/>
    <property type="project" value="UniProtKB-ARBA"/>
</dbReference>
<feature type="domain" description="Band 7" evidence="4">
    <location>
        <begin position="39"/>
        <end position="191"/>
    </location>
</feature>
<dbReference type="Proteomes" id="UP000050741">
    <property type="component" value="Unassembled WGS sequence"/>
</dbReference>
<feature type="transmembrane region" description="Helical" evidence="3">
    <location>
        <begin position="202"/>
        <end position="224"/>
    </location>
</feature>
<feature type="transmembrane region" description="Helical" evidence="3">
    <location>
        <begin position="176"/>
        <end position="196"/>
    </location>
</feature>
<evidence type="ECO:0000256" key="1">
    <source>
        <dbReference type="ARBA" id="ARBA00008164"/>
    </source>
</evidence>
<sequence>MAFIPSKANIHNEFGICGWILTVLSYILIFLTLPISACMSIKVVQEYERAVIFRLGRLLPGGAKGPGIFFIVPCIDTYRKVDLRVLSFEVPPQEILSKDSVTVAVDAVVYFRISNATISVTNVEDASRSTKLLAQTTLRNILGTKTLAEMLSDREAISLQMQRANAVKCSFASLKYYGWTLLLFNAMYGIVLYLLHAPFSQLVHQLLPFFIAYSASLLLALLAIRLQLPLLLYPLLITTIPFIMVPLFIATLYFSQHFCLLVSPLFHANASSFHHCPTDMLARPFPAAFSFSASDQPLRITPRSSLASFFLRIFSRMENQPKFGKATLGRSPEKRGDQQESVRRQKKTKCKSIVRQSIVESPVEDRAEADAGSDEEEMVYDNRSHRSGGTPSSSKSNSPISTVIPTVPSSKRVIA</sequence>
<dbReference type="SUPFAM" id="SSF117892">
    <property type="entry name" value="Band 7/SPFH domain"/>
    <property type="match status" value="1"/>
</dbReference>
<dbReference type="Gene3D" id="3.30.479.30">
    <property type="entry name" value="Band 7 domain"/>
    <property type="match status" value="1"/>
</dbReference>
<dbReference type="WBParaSite" id="GPLIN_001094300">
    <property type="protein sequence ID" value="GPLIN_001094300"/>
    <property type="gene ID" value="GPLIN_001094300"/>
</dbReference>
<dbReference type="SMART" id="SM00244">
    <property type="entry name" value="PHB"/>
    <property type="match status" value="1"/>
</dbReference>
<keyword evidence="3" id="KW-0812">Transmembrane</keyword>
<evidence type="ECO:0000256" key="2">
    <source>
        <dbReference type="SAM" id="MobiDB-lite"/>
    </source>
</evidence>
<keyword evidence="3" id="KW-0472">Membrane</keyword>
<dbReference type="InterPro" id="IPR043202">
    <property type="entry name" value="Band-7_stomatin-like"/>
</dbReference>
<dbReference type="InterPro" id="IPR001972">
    <property type="entry name" value="Stomatin_HflK_fam"/>
</dbReference>
<organism evidence="5 6">
    <name type="scientific">Globodera pallida</name>
    <name type="common">Potato cyst nematode worm</name>
    <name type="synonym">Heterodera pallida</name>
    <dbReference type="NCBI Taxonomy" id="36090"/>
    <lineage>
        <taxon>Eukaryota</taxon>
        <taxon>Metazoa</taxon>
        <taxon>Ecdysozoa</taxon>
        <taxon>Nematoda</taxon>
        <taxon>Chromadorea</taxon>
        <taxon>Rhabditida</taxon>
        <taxon>Tylenchina</taxon>
        <taxon>Tylenchomorpha</taxon>
        <taxon>Tylenchoidea</taxon>
        <taxon>Heteroderidae</taxon>
        <taxon>Heteroderinae</taxon>
        <taxon>Globodera</taxon>
    </lineage>
</organism>
<keyword evidence="5" id="KW-1185">Reference proteome</keyword>
<comment type="similarity">
    <text evidence="1">Belongs to the band 7/mec-2 family.</text>
</comment>
<dbReference type="PANTHER" id="PTHR10264:SF19">
    <property type="entry name" value="AT06885P-RELATED"/>
    <property type="match status" value="1"/>
</dbReference>
<evidence type="ECO:0000256" key="3">
    <source>
        <dbReference type="SAM" id="Phobius"/>
    </source>
</evidence>
<feature type="compositionally biased region" description="Basic and acidic residues" evidence="2">
    <location>
        <begin position="331"/>
        <end position="343"/>
    </location>
</feature>
<dbReference type="PANTHER" id="PTHR10264">
    <property type="entry name" value="BAND 7 PROTEIN-RELATED"/>
    <property type="match status" value="1"/>
</dbReference>
<keyword evidence="3" id="KW-1133">Transmembrane helix</keyword>
<dbReference type="InterPro" id="IPR036013">
    <property type="entry name" value="Band_7/SPFH_dom_sf"/>
</dbReference>
<accession>A0A183CDI9</accession>
<feature type="compositionally biased region" description="Low complexity" evidence="2">
    <location>
        <begin position="387"/>
        <end position="402"/>
    </location>
</feature>
<protein>
    <submittedName>
        <fullName evidence="6">PHB domain-containing protein</fullName>
    </submittedName>
</protein>
<evidence type="ECO:0000259" key="4">
    <source>
        <dbReference type="SMART" id="SM00244"/>
    </source>
</evidence>
<dbReference type="FunFam" id="3.30.479.30:FF:000004">
    <property type="entry name" value="Putative membrane protease family, stomatin"/>
    <property type="match status" value="1"/>
</dbReference>
<reference evidence="6" key="2">
    <citation type="submission" date="2016-06" db="UniProtKB">
        <authorList>
            <consortium name="WormBaseParasite"/>
        </authorList>
    </citation>
    <scope>IDENTIFICATION</scope>
</reference>
<dbReference type="AlphaFoldDB" id="A0A183CDI9"/>
<name>A0A183CDI9_GLOPA</name>
<reference evidence="5" key="1">
    <citation type="submission" date="2014-05" db="EMBL/GenBank/DDBJ databases">
        <title>The genome and life-stage specific transcriptomes of Globodera pallida elucidate key aspects of plant parasitism by a cyst nematode.</title>
        <authorList>
            <person name="Cotton J.A."/>
            <person name="Lilley C.J."/>
            <person name="Jones L.M."/>
            <person name="Kikuchi T."/>
            <person name="Reid A.J."/>
            <person name="Thorpe P."/>
            <person name="Tsai I.J."/>
            <person name="Beasley H."/>
            <person name="Blok V."/>
            <person name="Cock P.J.A."/>
            <person name="Van den Akker S.E."/>
            <person name="Holroyd N."/>
            <person name="Hunt M."/>
            <person name="Mantelin S."/>
            <person name="Naghra H."/>
            <person name="Pain A."/>
            <person name="Palomares-Rius J.E."/>
            <person name="Zarowiecki M."/>
            <person name="Berriman M."/>
            <person name="Jones J.T."/>
            <person name="Urwin P.E."/>
        </authorList>
    </citation>
    <scope>NUCLEOTIDE SEQUENCE [LARGE SCALE GENOMIC DNA]</scope>
    <source>
        <strain evidence="5">Lindley</strain>
    </source>
</reference>
<evidence type="ECO:0000313" key="5">
    <source>
        <dbReference type="Proteomes" id="UP000050741"/>
    </source>
</evidence>
<feature type="transmembrane region" description="Helical" evidence="3">
    <location>
        <begin position="231"/>
        <end position="254"/>
    </location>
</feature>
<feature type="region of interest" description="Disordered" evidence="2">
    <location>
        <begin position="323"/>
        <end position="415"/>
    </location>
</feature>
<dbReference type="InterPro" id="IPR001107">
    <property type="entry name" value="Band_7"/>
</dbReference>
<dbReference type="Pfam" id="PF01145">
    <property type="entry name" value="Band_7"/>
    <property type="match status" value="1"/>
</dbReference>
<proteinExistence type="inferred from homology"/>
<evidence type="ECO:0000313" key="6">
    <source>
        <dbReference type="WBParaSite" id="GPLIN_001094300"/>
    </source>
</evidence>
<feature type="transmembrane region" description="Helical" evidence="3">
    <location>
        <begin position="20"/>
        <end position="44"/>
    </location>
</feature>